<reference evidence="8" key="1">
    <citation type="submission" date="2020-10" db="EMBL/GenBank/DDBJ databases">
        <authorList>
            <person name="Gilroy R."/>
        </authorList>
    </citation>
    <scope>NUCLEOTIDE SEQUENCE</scope>
    <source>
        <strain evidence="8">ChiGjej1B1-22543</strain>
    </source>
</reference>
<dbReference type="Proteomes" id="UP000824070">
    <property type="component" value="Unassembled WGS sequence"/>
</dbReference>
<proteinExistence type="inferred from homology"/>
<evidence type="ECO:0000256" key="4">
    <source>
        <dbReference type="ARBA" id="ARBA00022801"/>
    </source>
</evidence>
<keyword evidence="4 6" id="KW-0378">Hydrolase</keyword>
<comment type="caution">
    <text evidence="8">The sequence shown here is derived from an EMBL/GenBank/DDBJ whole genome shotgun (WGS) entry which is preliminary data.</text>
</comment>
<evidence type="ECO:0000256" key="6">
    <source>
        <dbReference type="HAMAP-Rule" id="MF_00337"/>
    </source>
</evidence>
<protein>
    <recommendedName>
        <fullName evidence="6">Exodeoxyribonuclease 7 small subunit</fullName>
        <ecNumber evidence="6">3.1.11.6</ecNumber>
    </recommendedName>
    <alternativeName>
        <fullName evidence="6">Exodeoxyribonuclease VII small subunit</fullName>
        <shortName evidence="6">Exonuclease VII small subunit</shortName>
    </alternativeName>
</protein>
<name>A0A9D1LPD7_9FIRM</name>
<accession>A0A9D1LPD7</accession>
<reference evidence="8" key="2">
    <citation type="journal article" date="2021" name="PeerJ">
        <title>Extensive microbial diversity within the chicken gut microbiome revealed by metagenomics and culture.</title>
        <authorList>
            <person name="Gilroy R."/>
            <person name="Ravi A."/>
            <person name="Getino M."/>
            <person name="Pursley I."/>
            <person name="Horton D.L."/>
            <person name="Alikhan N.F."/>
            <person name="Baker D."/>
            <person name="Gharbi K."/>
            <person name="Hall N."/>
            <person name="Watson M."/>
            <person name="Adriaenssens E.M."/>
            <person name="Foster-Nyarko E."/>
            <person name="Jarju S."/>
            <person name="Secka A."/>
            <person name="Antonio M."/>
            <person name="Oren A."/>
            <person name="Chaudhuri R.R."/>
            <person name="La Ragione R."/>
            <person name="Hildebrand F."/>
            <person name="Pallen M.J."/>
        </authorList>
    </citation>
    <scope>NUCLEOTIDE SEQUENCE</scope>
    <source>
        <strain evidence="8">ChiGjej1B1-22543</strain>
    </source>
</reference>
<gene>
    <name evidence="6 8" type="primary">xseB</name>
    <name evidence="8" type="ORF">IAC52_04860</name>
</gene>
<dbReference type="SUPFAM" id="SSF116842">
    <property type="entry name" value="XseB-like"/>
    <property type="match status" value="1"/>
</dbReference>
<dbReference type="EC" id="3.1.11.6" evidence="6"/>
<dbReference type="NCBIfam" id="TIGR01280">
    <property type="entry name" value="xseB"/>
    <property type="match status" value="1"/>
</dbReference>
<evidence type="ECO:0000256" key="5">
    <source>
        <dbReference type="ARBA" id="ARBA00022839"/>
    </source>
</evidence>
<keyword evidence="7" id="KW-0175">Coiled coil</keyword>
<organism evidence="8 9">
    <name type="scientific">Candidatus Alloenteromonas pullicola</name>
    <dbReference type="NCBI Taxonomy" id="2840784"/>
    <lineage>
        <taxon>Bacteria</taxon>
        <taxon>Bacillati</taxon>
        <taxon>Bacillota</taxon>
        <taxon>Bacillota incertae sedis</taxon>
        <taxon>Candidatus Alloenteromonas</taxon>
    </lineage>
</organism>
<keyword evidence="3 6" id="KW-0540">Nuclease</keyword>
<dbReference type="GO" id="GO:0008855">
    <property type="term" value="F:exodeoxyribonuclease VII activity"/>
    <property type="evidence" value="ECO:0007669"/>
    <property type="project" value="UniProtKB-UniRule"/>
</dbReference>
<evidence type="ECO:0000313" key="9">
    <source>
        <dbReference type="Proteomes" id="UP000824070"/>
    </source>
</evidence>
<keyword evidence="5 6" id="KW-0269">Exonuclease</keyword>
<dbReference type="PIRSF" id="PIRSF006488">
    <property type="entry name" value="Exonuc_VII_S"/>
    <property type="match status" value="1"/>
</dbReference>
<evidence type="ECO:0000256" key="7">
    <source>
        <dbReference type="SAM" id="Coils"/>
    </source>
</evidence>
<evidence type="ECO:0000256" key="3">
    <source>
        <dbReference type="ARBA" id="ARBA00022722"/>
    </source>
</evidence>
<dbReference type="Pfam" id="PF02609">
    <property type="entry name" value="Exonuc_VII_S"/>
    <property type="match status" value="1"/>
</dbReference>
<feature type="coiled-coil region" evidence="7">
    <location>
        <begin position="34"/>
        <end position="61"/>
    </location>
</feature>
<sequence>MESKSFEERLNRLGEIVGELEGKALPLDESLKLFEEGKKLCESLSKELEEAKLKVEEVTGDVKVETK</sequence>
<keyword evidence="2 6" id="KW-0963">Cytoplasm</keyword>
<dbReference type="AlphaFoldDB" id="A0A9D1LPD7"/>
<dbReference type="GO" id="GO:0005829">
    <property type="term" value="C:cytosol"/>
    <property type="evidence" value="ECO:0007669"/>
    <property type="project" value="TreeGrafter"/>
</dbReference>
<dbReference type="EMBL" id="DVMV01000040">
    <property type="protein sequence ID" value="HIU45609.1"/>
    <property type="molecule type" value="Genomic_DNA"/>
</dbReference>
<comment type="subcellular location">
    <subcellularLocation>
        <location evidence="6">Cytoplasm</location>
    </subcellularLocation>
</comment>
<comment type="subunit">
    <text evidence="6">Heterooligomer composed of large and small subunits.</text>
</comment>
<dbReference type="GO" id="GO:0009318">
    <property type="term" value="C:exodeoxyribonuclease VII complex"/>
    <property type="evidence" value="ECO:0007669"/>
    <property type="project" value="UniProtKB-UniRule"/>
</dbReference>
<dbReference type="Gene3D" id="1.10.287.1040">
    <property type="entry name" value="Exonuclease VII, small subunit"/>
    <property type="match status" value="1"/>
</dbReference>
<comment type="catalytic activity">
    <reaction evidence="6">
        <text>Exonucleolytic cleavage in either 5'- to 3'- or 3'- to 5'-direction to yield nucleoside 5'-phosphates.</text>
        <dbReference type="EC" id="3.1.11.6"/>
    </reaction>
</comment>
<comment type="similarity">
    <text evidence="1 6">Belongs to the XseB family.</text>
</comment>
<dbReference type="HAMAP" id="MF_00337">
    <property type="entry name" value="Exonuc_7_S"/>
    <property type="match status" value="1"/>
</dbReference>
<dbReference type="PANTHER" id="PTHR34137:SF1">
    <property type="entry name" value="EXODEOXYRIBONUCLEASE 7 SMALL SUBUNIT"/>
    <property type="match status" value="1"/>
</dbReference>
<dbReference type="InterPro" id="IPR037004">
    <property type="entry name" value="Exonuc_VII_ssu_sf"/>
</dbReference>
<dbReference type="InterPro" id="IPR003761">
    <property type="entry name" value="Exonuc_VII_S"/>
</dbReference>
<dbReference type="PANTHER" id="PTHR34137">
    <property type="entry name" value="EXODEOXYRIBONUCLEASE 7 SMALL SUBUNIT"/>
    <property type="match status" value="1"/>
</dbReference>
<dbReference type="GO" id="GO:0006308">
    <property type="term" value="P:DNA catabolic process"/>
    <property type="evidence" value="ECO:0007669"/>
    <property type="project" value="UniProtKB-UniRule"/>
</dbReference>
<evidence type="ECO:0000313" key="8">
    <source>
        <dbReference type="EMBL" id="HIU45609.1"/>
    </source>
</evidence>
<evidence type="ECO:0000256" key="2">
    <source>
        <dbReference type="ARBA" id="ARBA00022490"/>
    </source>
</evidence>
<comment type="function">
    <text evidence="6">Bidirectionally degrades single-stranded DNA into large acid-insoluble oligonucleotides, which are then degraded further into small acid-soluble oligonucleotides.</text>
</comment>
<evidence type="ECO:0000256" key="1">
    <source>
        <dbReference type="ARBA" id="ARBA00009998"/>
    </source>
</evidence>